<evidence type="ECO:0000256" key="1">
    <source>
        <dbReference type="ARBA" id="ARBA00001957"/>
    </source>
</evidence>
<dbReference type="Pfam" id="PF00501">
    <property type="entry name" value="AMP-binding"/>
    <property type="match status" value="1"/>
</dbReference>
<dbReference type="PANTHER" id="PTHR45527">
    <property type="entry name" value="NONRIBOSOMAL PEPTIDE SYNTHETASE"/>
    <property type="match status" value="1"/>
</dbReference>
<gene>
    <name evidence="6" type="ORF">AN221_30020</name>
</gene>
<dbReference type="InterPro" id="IPR036736">
    <property type="entry name" value="ACP-like_sf"/>
</dbReference>
<dbReference type="GO" id="GO:0008610">
    <property type="term" value="P:lipid biosynthetic process"/>
    <property type="evidence" value="ECO:0007669"/>
    <property type="project" value="UniProtKB-ARBA"/>
</dbReference>
<reference evidence="6 7" key="1">
    <citation type="journal article" date="2016" name="Front. Microbiol.">
        <title>Comparative Genomics Analysis of Streptomyces Species Reveals Their Adaptation to the Marine Environment and Their Diversity at the Genomic Level.</title>
        <authorList>
            <person name="Tian X."/>
            <person name="Zhang Z."/>
            <person name="Yang T."/>
            <person name="Chen M."/>
            <person name="Li J."/>
            <person name="Chen F."/>
            <person name="Yang J."/>
            <person name="Li W."/>
            <person name="Zhang B."/>
            <person name="Zhang Z."/>
            <person name="Wu J."/>
            <person name="Zhang C."/>
            <person name="Long L."/>
            <person name="Xiao J."/>
        </authorList>
    </citation>
    <scope>NUCLEOTIDE SEQUENCE [LARGE SCALE GENOMIC DNA]</scope>
    <source>
        <strain evidence="6 7">SCSIO M10372</strain>
    </source>
</reference>
<evidence type="ECO:0000259" key="5">
    <source>
        <dbReference type="PROSITE" id="PS50075"/>
    </source>
</evidence>
<dbReference type="Gene3D" id="3.30.300.30">
    <property type="match status" value="1"/>
</dbReference>
<dbReference type="InterPro" id="IPR045851">
    <property type="entry name" value="AMP-bd_C_sf"/>
</dbReference>
<dbReference type="OrthoDB" id="2472181at2"/>
<dbReference type="Pfam" id="PF00550">
    <property type="entry name" value="PP-binding"/>
    <property type="match status" value="1"/>
</dbReference>
<dbReference type="RefSeq" id="WP_070203494.1">
    <property type="nucleotide sequence ID" value="NZ_LJGZ01000100.1"/>
</dbReference>
<dbReference type="Gene3D" id="3.30.559.10">
    <property type="entry name" value="Chloramphenicol acetyltransferase-like domain"/>
    <property type="match status" value="1"/>
</dbReference>
<proteinExistence type="predicted"/>
<sequence length="1093" mass="112794">MTTPFPSRPLTPAQHGLWVTEQVLAPGAAHHLALTVRFPDPPDPDALAARCARLLERQPVLGSRVDPDGPALTPATGPAPELRHLACAADELDALLAEESARPFDLAEGPLVRFALVTAGGGLPVLHVVVHHLVFDGASKDVLLAEIHGVETTPGHPDAQVGADEPDGQVGADEPDAQVDADEPDGQAVALARGFWSERWHEPAPPVLPGLTSSVRDATAPAPGGAVPFALGPALDARLTETAGVLGITRFELLLALWHTLLFRYGNQAPVTALELSTRLPGSPGRIGLYVNELPVFTHPDPDRPFSDYAREVRAELREVYAHRPVPLGRAVGGLTPRTAIAPLSVSYRRRTGWEAEEAPGVTVDWIGFTHAVRNLAHLQLVDGPDGLTGSFQYRTDAFEPGAPARIVGHFRTLLDAVLTAPGATEAALAGLPLLAGDELAAALNTGNDLPAACPDGATVVSMFADRVAEDPDAVAVVTAEGTELSYGELLERARAFADRLTAAGLGAGDLVGVQVGRSVGELVAVLGVLTAGAAYVPLDPGYPAERLEFVRSDAGLAALVVEGPAPEGLPAGLAVLAPDAGEGPVPAPAPGGVRAAGPAAGDPAYVIYTSGSTGRPKGVEIPHRALANLLATMADHIEAGPRDRWLGLTSLSFDISTVELLLPLTTGARVVLVPEGQQRDGGALVKLIDTYGITHVQATPSSWRVMLAAGLHHPELAAVAGGEALPEPLAEELGAVCGRLVNVYGPTETTVWSTLAHLTTGAPVTIGRPLAATTAYVLDERGTPVPDFIPGELHLGGAGVAHGYRGRPGLTAQRFVPDPWGPPGSRLYRTGDLVRRLPDGRLEFVGRLDSQVKLRGHRIELGEIEARIVEDARVSQAVVVLDGGGGGGGAGGAGAGAGADADADAGADARLVAYVVGAGAGTGAGAGPGPGVGTGEVPAAEELRDRLARTLPAAMVPAVWVPLPALPLTPNGKVDRARLPEPPRLRPDAPEPLAATGETAGDGVTTAGDGVDAVVREIWQEVLRLDDIGPDEDLFDLGGHSLTITSIAARIRKRLGVEVPLDVFFDTPTLAGVSDAVSGLQQTASSEEQSDE</sequence>
<keyword evidence="3" id="KW-0597">Phosphoprotein</keyword>
<evidence type="ECO:0000256" key="2">
    <source>
        <dbReference type="ARBA" id="ARBA00022450"/>
    </source>
</evidence>
<dbReference type="GO" id="GO:0031177">
    <property type="term" value="F:phosphopantetheine binding"/>
    <property type="evidence" value="ECO:0007669"/>
    <property type="project" value="InterPro"/>
</dbReference>
<dbReference type="SMART" id="SM00823">
    <property type="entry name" value="PKS_PP"/>
    <property type="match status" value="1"/>
</dbReference>
<keyword evidence="7" id="KW-1185">Reference proteome</keyword>
<comment type="cofactor">
    <cofactor evidence="1">
        <name>pantetheine 4'-phosphate</name>
        <dbReference type="ChEBI" id="CHEBI:47942"/>
    </cofactor>
</comment>
<dbReference type="PROSITE" id="PS00455">
    <property type="entry name" value="AMP_BINDING"/>
    <property type="match status" value="1"/>
</dbReference>
<protein>
    <submittedName>
        <fullName evidence="6">Non-ribosomal peptide synthetase</fullName>
    </submittedName>
</protein>
<dbReference type="InterPro" id="IPR020806">
    <property type="entry name" value="PKS_PP-bd"/>
</dbReference>
<evidence type="ECO:0000256" key="3">
    <source>
        <dbReference type="ARBA" id="ARBA00022553"/>
    </source>
</evidence>
<dbReference type="NCBIfam" id="TIGR01733">
    <property type="entry name" value="AA-adenyl-dom"/>
    <property type="match status" value="1"/>
</dbReference>
<dbReference type="SUPFAM" id="SSF52777">
    <property type="entry name" value="CoA-dependent acyltransferases"/>
    <property type="match status" value="2"/>
</dbReference>
<name>A0A1E7LL27_9ACTN</name>
<dbReference type="Gene3D" id="2.30.38.10">
    <property type="entry name" value="Luciferase, Domain 3"/>
    <property type="match status" value="1"/>
</dbReference>
<dbReference type="InterPro" id="IPR009081">
    <property type="entry name" value="PP-bd_ACP"/>
</dbReference>
<feature type="region of interest" description="Disordered" evidence="4">
    <location>
        <begin position="151"/>
        <end position="181"/>
    </location>
</feature>
<evidence type="ECO:0000256" key="4">
    <source>
        <dbReference type="SAM" id="MobiDB-lite"/>
    </source>
</evidence>
<organism evidence="6 7">
    <name type="scientific">Streptomyces nanshensis</name>
    <dbReference type="NCBI Taxonomy" id="518642"/>
    <lineage>
        <taxon>Bacteria</taxon>
        <taxon>Bacillati</taxon>
        <taxon>Actinomycetota</taxon>
        <taxon>Actinomycetes</taxon>
        <taxon>Kitasatosporales</taxon>
        <taxon>Streptomycetaceae</taxon>
        <taxon>Streptomyces</taxon>
    </lineage>
</organism>
<dbReference type="AlphaFoldDB" id="A0A1E7LL27"/>
<evidence type="ECO:0000313" key="6">
    <source>
        <dbReference type="EMBL" id="OEV16917.1"/>
    </source>
</evidence>
<dbReference type="GO" id="GO:0005737">
    <property type="term" value="C:cytoplasm"/>
    <property type="evidence" value="ECO:0007669"/>
    <property type="project" value="TreeGrafter"/>
</dbReference>
<dbReference type="InterPro" id="IPR023213">
    <property type="entry name" value="CAT-like_dom_sf"/>
</dbReference>
<dbReference type="Proteomes" id="UP000175971">
    <property type="component" value="Unassembled WGS sequence"/>
</dbReference>
<dbReference type="SUPFAM" id="SSF47336">
    <property type="entry name" value="ACP-like"/>
    <property type="match status" value="1"/>
</dbReference>
<feature type="domain" description="Carrier" evidence="5">
    <location>
        <begin position="1007"/>
        <end position="1082"/>
    </location>
</feature>
<comment type="caution">
    <text evidence="6">The sequence shown here is derived from an EMBL/GenBank/DDBJ whole genome shotgun (WGS) entry which is preliminary data.</text>
</comment>
<dbReference type="Gene3D" id="1.10.1200.10">
    <property type="entry name" value="ACP-like"/>
    <property type="match status" value="1"/>
</dbReference>
<accession>A0A1E7LL27</accession>
<dbReference type="FunFam" id="3.40.50.12780:FF:000012">
    <property type="entry name" value="Non-ribosomal peptide synthetase"/>
    <property type="match status" value="1"/>
</dbReference>
<feature type="compositionally biased region" description="Low complexity" evidence="4">
    <location>
        <begin position="992"/>
        <end position="1008"/>
    </location>
</feature>
<dbReference type="Pfam" id="PF00668">
    <property type="entry name" value="Condensation"/>
    <property type="match status" value="1"/>
</dbReference>
<dbReference type="GO" id="GO:0003824">
    <property type="term" value="F:catalytic activity"/>
    <property type="evidence" value="ECO:0007669"/>
    <property type="project" value="InterPro"/>
</dbReference>
<dbReference type="GO" id="GO:0017000">
    <property type="term" value="P:antibiotic biosynthetic process"/>
    <property type="evidence" value="ECO:0007669"/>
    <property type="project" value="UniProtKB-ARBA"/>
</dbReference>
<dbReference type="Gene3D" id="3.30.559.30">
    <property type="entry name" value="Nonribosomal peptide synthetase, condensation domain"/>
    <property type="match status" value="1"/>
</dbReference>
<dbReference type="InterPro" id="IPR001242">
    <property type="entry name" value="Condensation_dom"/>
</dbReference>
<dbReference type="PANTHER" id="PTHR45527:SF1">
    <property type="entry name" value="FATTY ACID SYNTHASE"/>
    <property type="match status" value="1"/>
</dbReference>
<keyword evidence="2" id="KW-0596">Phosphopantetheine</keyword>
<dbReference type="GO" id="GO:0043041">
    <property type="term" value="P:amino acid activation for nonribosomal peptide biosynthetic process"/>
    <property type="evidence" value="ECO:0007669"/>
    <property type="project" value="TreeGrafter"/>
</dbReference>
<feature type="compositionally biased region" description="Basic and acidic residues" evidence="4">
    <location>
        <begin position="974"/>
        <end position="990"/>
    </location>
</feature>
<dbReference type="EMBL" id="LJGZ01000100">
    <property type="protein sequence ID" value="OEV16917.1"/>
    <property type="molecule type" value="Genomic_DNA"/>
</dbReference>
<dbReference type="InterPro" id="IPR020845">
    <property type="entry name" value="AMP-binding_CS"/>
</dbReference>
<dbReference type="InterPro" id="IPR000873">
    <property type="entry name" value="AMP-dep_synth/lig_dom"/>
</dbReference>
<dbReference type="GO" id="GO:0044550">
    <property type="term" value="P:secondary metabolite biosynthetic process"/>
    <property type="evidence" value="ECO:0007669"/>
    <property type="project" value="TreeGrafter"/>
</dbReference>
<evidence type="ECO:0000313" key="7">
    <source>
        <dbReference type="Proteomes" id="UP000175971"/>
    </source>
</evidence>
<dbReference type="SUPFAM" id="SSF56801">
    <property type="entry name" value="Acetyl-CoA synthetase-like"/>
    <property type="match status" value="1"/>
</dbReference>
<dbReference type="PATRIC" id="fig|518642.7.peg.6922"/>
<dbReference type="PROSITE" id="PS50075">
    <property type="entry name" value="CARRIER"/>
    <property type="match status" value="1"/>
</dbReference>
<feature type="region of interest" description="Disordered" evidence="4">
    <location>
        <begin position="971"/>
        <end position="1008"/>
    </location>
</feature>
<dbReference type="InterPro" id="IPR010071">
    <property type="entry name" value="AA_adenyl_dom"/>
</dbReference>
<dbReference type="Gene3D" id="3.40.50.980">
    <property type="match status" value="2"/>
</dbReference>